<name>A0A6A6XMK4_9PLEO</name>
<keyword evidence="2" id="KW-1185">Reference proteome</keyword>
<accession>A0A6A6XMK4</accession>
<reference evidence="1" key="1">
    <citation type="journal article" date="2020" name="Stud. Mycol.">
        <title>101 Dothideomycetes genomes: a test case for predicting lifestyles and emergence of pathogens.</title>
        <authorList>
            <person name="Haridas S."/>
            <person name="Albert R."/>
            <person name="Binder M."/>
            <person name="Bloem J."/>
            <person name="Labutti K."/>
            <person name="Salamov A."/>
            <person name="Andreopoulos B."/>
            <person name="Baker S."/>
            <person name="Barry K."/>
            <person name="Bills G."/>
            <person name="Bluhm B."/>
            <person name="Cannon C."/>
            <person name="Castanera R."/>
            <person name="Culley D."/>
            <person name="Daum C."/>
            <person name="Ezra D."/>
            <person name="Gonzalez J."/>
            <person name="Henrissat B."/>
            <person name="Kuo A."/>
            <person name="Liang C."/>
            <person name="Lipzen A."/>
            <person name="Lutzoni F."/>
            <person name="Magnuson J."/>
            <person name="Mondo S."/>
            <person name="Nolan M."/>
            <person name="Ohm R."/>
            <person name="Pangilinan J."/>
            <person name="Park H.-J."/>
            <person name="Ramirez L."/>
            <person name="Alfaro M."/>
            <person name="Sun H."/>
            <person name="Tritt A."/>
            <person name="Yoshinaga Y."/>
            <person name="Zwiers L.-H."/>
            <person name="Turgeon B."/>
            <person name="Goodwin S."/>
            <person name="Spatafora J."/>
            <person name="Crous P."/>
            <person name="Grigoriev I."/>
        </authorList>
    </citation>
    <scope>NUCLEOTIDE SEQUENCE</scope>
    <source>
        <strain evidence="1">CBS 109.77</strain>
    </source>
</reference>
<dbReference type="EMBL" id="MU001808">
    <property type="protein sequence ID" value="KAF2797363.1"/>
    <property type="molecule type" value="Genomic_DNA"/>
</dbReference>
<sequence length="97" mass="10446">MECRAMHVARLGHAAFSSAMQTLATVCLASSHLDGVMSLVRIVPRCLFRQSRSPPPAYGKHGRLRISTTGAHGREWGLTLSSGVAQPAPPATALYRY</sequence>
<dbReference type="AlphaFoldDB" id="A0A6A6XMK4"/>
<dbReference type="Proteomes" id="UP000799757">
    <property type="component" value="Unassembled WGS sequence"/>
</dbReference>
<evidence type="ECO:0000313" key="1">
    <source>
        <dbReference type="EMBL" id="KAF2797363.1"/>
    </source>
</evidence>
<evidence type="ECO:0000313" key="2">
    <source>
        <dbReference type="Proteomes" id="UP000799757"/>
    </source>
</evidence>
<proteinExistence type="predicted"/>
<organism evidence="1 2">
    <name type="scientific">Melanomma pulvis-pyrius CBS 109.77</name>
    <dbReference type="NCBI Taxonomy" id="1314802"/>
    <lineage>
        <taxon>Eukaryota</taxon>
        <taxon>Fungi</taxon>
        <taxon>Dikarya</taxon>
        <taxon>Ascomycota</taxon>
        <taxon>Pezizomycotina</taxon>
        <taxon>Dothideomycetes</taxon>
        <taxon>Pleosporomycetidae</taxon>
        <taxon>Pleosporales</taxon>
        <taxon>Melanommataceae</taxon>
        <taxon>Melanomma</taxon>
    </lineage>
</organism>
<protein>
    <submittedName>
        <fullName evidence="1">Uncharacterized protein</fullName>
    </submittedName>
</protein>
<gene>
    <name evidence="1" type="ORF">K505DRAFT_143808</name>
</gene>